<dbReference type="AlphaFoldDB" id="A0A225WEB7"/>
<organism evidence="1 2">
    <name type="scientific">Phytophthora megakarya</name>
    <dbReference type="NCBI Taxonomy" id="4795"/>
    <lineage>
        <taxon>Eukaryota</taxon>
        <taxon>Sar</taxon>
        <taxon>Stramenopiles</taxon>
        <taxon>Oomycota</taxon>
        <taxon>Peronosporomycetes</taxon>
        <taxon>Peronosporales</taxon>
        <taxon>Peronosporaceae</taxon>
        <taxon>Phytophthora</taxon>
    </lineage>
</organism>
<dbReference type="Gene3D" id="2.170.270.10">
    <property type="entry name" value="SET domain"/>
    <property type="match status" value="1"/>
</dbReference>
<proteinExistence type="predicted"/>
<protein>
    <recommendedName>
        <fullName evidence="3">SET domain-containing protein</fullName>
    </recommendedName>
</protein>
<sequence length="149" mass="16643">MQVECLRGKCATGGHCSNQMMQDGLNAMLSVRRLPGKEMSLFDPANFAGRICLPIHGGITDSEISVLVCVQELKGAKNYYGMAIESNEIGDVRVFGNIARLTNHSCQGKLRNVERVKVLRHHMRCYRVDTREQQDLLEFAGRASMTNID</sequence>
<gene>
    <name evidence="1" type="ORF">PHMEG_00010187</name>
</gene>
<evidence type="ECO:0000313" key="1">
    <source>
        <dbReference type="EMBL" id="OWZ16073.1"/>
    </source>
</evidence>
<evidence type="ECO:0008006" key="3">
    <source>
        <dbReference type="Google" id="ProtNLM"/>
    </source>
</evidence>
<evidence type="ECO:0000313" key="2">
    <source>
        <dbReference type="Proteomes" id="UP000198211"/>
    </source>
</evidence>
<accession>A0A225WEB7</accession>
<dbReference type="Proteomes" id="UP000198211">
    <property type="component" value="Unassembled WGS sequence"/>
</dbReference>
<keyword evidence="2" id="KW-1185">Reference proteome</keyword>
<reference evidence="2" key="1">
    <citation type="submission" date="2017-03" db="EMBL/GenBank/DDBJ databases">
        <title>Phytopthora megakarya and P. palmivora, two closely related causual agents of cacao black pod achieved similar genome size and gene model numbers by different mechanisms.</title>
        <authorList>
            <person name="Ali S."/>
            <person name="Shao J."/>
            <person name="Larry D.J."/>
            <person name="Kronmiller B."/>
            <person name="Shen D."/>
            <person name="Strem M.D."/>
            <person name="Melnick R.L."/>
            <person name="Guiltinan M.J."/>
            <person name="Tyler B.M."/>
            <person name="Meinhardt L.W."/>
            <person name="Bailey B.A."/>
        </authorList>
    </citation>
    <scope>NUCLEOTIDE SEQUENCE [LARGE SCALE GENOMIC DNA]</scope>
    <source>
        <strain evidence="2">zdho120</strain>
    </source>
</reference>
<dbReference type="EMBL" id="NBNE01001003">
    <property type="protein sequence ID" value="OWZ16073.1"/>
    <property type="molecule type" value="Genomic_DNA"/>
</dbReference>
<comment type="caution">
    <text evidence="1">The sequence shown here is derived from an EMBL/GenBank/DDBJ whole genome shotgun (WGS) entry which is preliminary data.</text>
</comment>
<name>A0A225WEB7_9STRA</name>
<dbReference type="InterPro" id="IPR046341">
    <property type="entry name" value="SET_dom_sf"/>
</dbReference>
<dbReference type="SUPFAM" id="SSF82199">
    <property type="entry name" value="SET domain"/>
    <property type="match status" value="1"/>
</dbReference>
<dbReference type="OrthoDB" id="89186at2759"/>